<evidence type="ECO:0000259" key="1">
    <source>
        <dbReference type="Pfam" id="PF01370"/>
    </source>
</evidence>
<dbReference type="InterPro" id="IPR051783">
    <property type="entry name" value="NAD(P)-dependent_oxidoreduct"/>
</dbReference>
<feature type="domain" description="NAD-dependent epimerase/dehydratase" evidence="1">
    <location>
        <begin position="10"/>
        <end position="234"/>
    </location>
</feature>
<dbReference type="PANTHER" id="PTHR48079">
    <property type="entry name" value="PROTEIN YEEZ"/>
    <property type="match status" value="1"/>
</dbReference>
<evidence type="ECO:0000313" key="2">
    <source>
        <dbReference type="EMBL" id="EHL03499.1"/>
    </source>
</evidence>
<keyword evidence="3" id="KW-1185">Reference proteome</keyword>
<dbReference type="Proteomes" id="UP000005446">
    <property type="component" value="Unassembled WGS sequence"/>
</dbReference>
<organism evidence="2 3">
    <name type="scientific">Glarea lozoyensis (strain ATCC 74030 / MF5533)</name>
    <dbReference type="NCBI Taxonomy" id="1104152"/>
    <lineage>
        <taxon>Eukaryota</taxon>
        <taxon>Fungi</taxon>
        <taxon>Dikarya</taxon>
        <taxon>Ascomycota</taxon>
        <taxon>Pezizomycotina</taxon>
        <taxon>Leotiomycetes</taxon>
        <taxon>Helotiales</taxon>
        <taxon>Helotiaceae</taxon>
        <taxon>Glarea</taxon>
    </lineage>
</organism>
<dbReference type="GO" id="GO:0004029">
    <property type="term" value="F:aldehyde dehydrogenase (NAD+) activity"/>
    <property type="evidence" value="ECO:0007669"/>
    <property type="project" value="TreeGrafter"/>
</dbReference>
<dbReference type="InParanoid" id="H0EDD6"/>
<dbReference type="Pfam" id="PF01370">
    <property type="entry name" value="Epimerase"/>
    <property type="match status" value="1"/>
</dbReference>
<accession>H0EDD6</accession>
<reference evidence="2 3" key="1">
    <citation type="journal article" date="2012" name="Eukaryot. Cell">
        <title>Genome sequence of the fungus Glarea lozoyensis: the first genome sequence of a species from the Helotiaceae family.</title>
        <authorList>
            <person name="Youssar L."/>
            <person name="Gruening B.A."/>
            <person name="Erxleben A."/>
            <person name="Guenther S."/>
            <person name="Huettel W."/>
        </authorList>
    </citation>
    <scope>NUCLEOTIDE SEQUENCE [LARGE SCALE GENOMIC DNA]</scope>
    <source>
        <strain evidence="3">ATCC 74030 / MF5533</strain>
    </source>
</reference>
<dbReference type="AlphaFoldDB" id="H0EDD6"/>
<dbReference type="InterPro" id="IPR001509">
    <property type="entry name" value="Epimerase_deHydtase"/>
</dbReference>
<dbReference type="SUPFAM" id="SSF51735">
    <property type="entry name" value="NAD(P)-binding Rossmann-fold domains"/>
    <property type="match status" value="1"/>
</dbReference>
<dbReference type="GO" id="GO:0005737">
    <property type="term" value="C:cytoplasm"/>
    <property type="evidence" value="ECO:0007669"/>
    <property type="project" value="TreeGrafter"/>
</dbReference>
<dbReference type="InterPro" id="IPR036291">
    <property type="entry name" value="NAD(P)-bd_dom_sf"/>
</dbReference>
<dbReference type="PANTHER" id="PTHR48079:SF6">
    <property type="entry name" value="NAD(P)-BINDING DOMAIN-CONTAINING PROTEIN-RELATED"/>
    <property type="match status" value="1"/>
</dbReference>
<dbReference type="Gene3D" id="3.40.50.720">
    <property type="entry name" value="NAD(P)-binding Rossmann-like Domain"/>
    <property type="match status" value="1"/>
</dbReference>
<gene>
    <name evidence="2" type="ORF">M7I_0444</name>
</gene>
<dbReference type="EMBL" id="AGUE01000007">
    <property type="protein sequence ID" value="EHL03499.1"/>
    <property type="molecule type" value="Genomic_DNA"/>
</dbReference>
<dbReference type="OrthoDB" id="2735536at2759"/>
<dbReference type="HOGENOM" id="CLU_685169_0_0_1"/>
<sequence length="354" mass="39309">MSNDPTSKSVLVTGANGYIGGAVARSFARKGWNTYGLVRSDRHTLALARDEVMPVVGNFCDQTFPFLHKLASQGVTFEAVVSTTEQLDNYVAHYEDTVKLLRKAAELSVSAGKEKPLVIFTSGCKDYGWMEGVNAETPNLQPHTETSPLNPPPVLANRTNYALRIFDCFESFDAAVVRPTNVYGLGSSYYSVFFKKAVEAKEKGVLEFDEDPKTILHAMHVDDCGDAYVALVELGLKERSKFRGECFNISSYRYETLEETADGLVREYGIEGGAIFKPDVWPEGDRPDVNFARVIFGFGQWVGSEKLRNLTGWKESRPLFSRALERYRLAYEAALVAGGAGDESVRLLKTRFSD</sequence>
<name>H0EDD6_GLAL7</name>
<proteinExistence type="predicted"/>
<evidence type="ECO:0000313" key="3">
    <source>
        <dbReference type="Proteomes" id="UP000005446"/>
    </source>
</evidence>
<comment type="caution">
    <text evidence="2">The sequence shown here is derived from an EMBL/GenBank/DDBJ whole genome shotgun (WGS) entry which is preliminary data.</text>
</comment>
<protein>
    <recommendedName>
        <fullName evidence="1">NAD-dependent epimerase/dehydratase domain-containing protein</fullName>
    </recommendedName>
</protein>